<evidence type="ECO:0000313" key="5">
    <source>
        <dbReference type="Proteomes" id="UP000188354"/>
    </source>
</evidence>
<dbReference type="OMA" id="PPTHYNH"/>
<dbReference type="GO" id="GO:0071944">
    <property type="term" value="C:cell periphery"/>
    <property type="evidence" value="ECO:0007669"/>
    <property type="project" value="TreeGrafter"/>
</dbReference>
<feature type="compositionally biased region" description="Pro residues" evidence="2">
    <location>
        <begin position="27"/>
        <end position="62"/>
    </location>
</feature>
<feature type="chain" id="PRO_5012385362" evidence="3">
    <location>
        <begin position="18"/>
        <end position="296"/>
    </location>
</feature>
<accession>A0A1J7FYW3</accession>
<dbReference type="EMBL" id="CM007378">
    <property type="protein sequence ID" value="OIV93207.1"/>
    <property type="molecule type" value="Genomic_DNA"/>
</dbReference>
<feature type="signal peptide" evidence="3">
    <location>
        <begin position="1"/>
        <end position="17"/>
    </location>
</feature>
<feature type="compositionally biased region" description="Pro residues" evidence="2">
    <location>
        <begin position="94"/>
        <end position="162"/>
    </location>
</feature>
<dbReference type="STRING" id="3871.A0A1J7FYW3"/>
<dbReference type="OrthoDB" id="1433797at2759"/>
<sequence length="296" mass="32494">MALLLLFLLMTSFTVFAEEHYILPPTSPPPHISPSPLHPPTHSPPRISPSPLHPPTHSPLQPPHHHHHHHPSPTVAPVHSPAPSAKPPTHYNHPPTPPKHVKTPPPTHYNHPPTPPKHVKTPPPTHYNHPPTPPKHVKTPPPTHYNHPPTPPKHVKTPPPSPKVHDTIPRTFIAVQGVVYVMSCEYPGIDTLWKATPLLGAIVKLQCHNTIYTLVQTAKTDNNGYFLLEAPEIITNYGAHKCNVVLVSAPDGLEPSNINGGITGSPLRFQNTYESPKGPFTLYSVGPLAFKPKCPR</sequence>
<proteinExistence type="predicted"/>
<keyword evidence="1 3" id="KW-0732">Signal</keyword>
<evidence type="ECO:0000256" key="1">
    <source>
        <dbReference type="ARBA" id="ARBA00022729"/>
    </source>
</evidence>
<dbReference type="AlphaFoldDB" id="A0A1J7FYW3"/>
<feature type="compositionally biased region" description="Low complexity" evidence="2">
    <location>
        <begin position="72"/>
        <end position="93"/>
    </location>
</feature>
<protein>
    <submittedName>
        <fullName evidence="4">Uncharacterized protein</fullName>
    </submittedName>
</protein>
<evidence type="ECO:0000256" key="3">
    <source>
        <dbReference type="SAM" id="SignalP"/>
    </source>
</evidence>
<evidence type="ECO:0000313" key="4">
    <source>
        <dbReference type="EMBL" id="OIV93207.1"/>
    </source>
</evidence>
<dbReference type="Proteomes" id="UP000188354">
    <property type="component" value="Chromosome LG18"/>
</dbReference>
<gene>
    <name evidence="4" type="ORF">TanjilG_24422</name>
</gene>
<dbReference type="PANTHER" id="PTHR33470">
    <property type="entry name" value="OS01G0164075 PROTEIN"/>
    <property type="match status" value="1"/>
</dbReference>
<keyword evidence="5" id="KW-1185">Reference proteome</keyword>
<dbReference type="KEGG" id="lang:109332320"/>
<reference evidence="4 5" key="1">
    <citation type="journal article" date="2017" name="Plant Biotechnol. J.">
        <title>A comprehensive draft genome sequence for lupin (Lupinus angustifolius), an emerging health food: insights into plant-microbe interactions and legume evolution.</title>
        <authorList>
            <person name="Hane J.K."/>
            <person name="Ming Y."/>
            <person name="Kamphuis L.G."/>
            <person name="Nelson M.N."/>
            <person name="Garg G."/>
            <person name="Atkins C.A."/>
            <person name="Bayer P.E."/>
            <person name="Bravo A."/>
            <person name="Bringans S."/>
            <person name="Cannon S."/>
            <person name="Edwards D."/>
            <person name="Foley R."/>
            <person name="Gao L.L."/>
            <person name="Harrison M.J."/>
            <person name="Huang W."/>
            <person name="Hurgobin B."/>
            <person name="Li S."/>
            <person name="Liu C.W."/>
            <person name="McGrath A."/>
            <person name="Morahan G."/>
            <person name="Murray J."/>
            <person name="Weller J."/>
            <person name="Jian J."/>
            <person name="Singh K.B."/>
        </authorList>
    </citation>
    <scope>NUCLEOTIDE SEQUENCE [LARGE SCALE GENOMIC DNA]</scope>
    <source>
        <strain evidence="5">cv. Tanjil</strain>
        <tissue evidence="4">Whole plant</tissue>
    </source>
</reference>
<name>A0A1J7FYW3_LUPAN</name>
<feature type="region of interest" description="Disordered" evidence="2">
    <location>
        <begin position="27"/>
        <end position="162"/>
    </location>
</feature>
<dbReference type="Pfam" id="PF01190">
    <property type="entry name" value="Pollen_Ole_e_1"/>
    <property type="match status" value="1"/>
</dbReference>
<dbReference type="Gramene" id="OIV93207">
    <property type="protein sequence ID" value="OIV93207"/>
    <property type="gene ID" value="TanjilG_24422"/>
</dbReference>
<organism evidence="4 5">
    <name type="scientific">Lupinus angustifolius</name>
    <name type="common">Narrow-leaved blue lupine</name>
    <dbReference type="NCBI Taxonomy" id="3871"/>
    <lineage>
        <taxon>Eukaryota</taxon>
        <taxon>Viridiplantae</taxon>
        <taxon>Streptophyta</taxon>
        <taxon>Embryophyta</taxon>
        <taxon>Tracheophyta</taxon>
        <taxon>Spermatophyta</taxon>
        <taxon>Magnoliopsida</taxon>
        <taxon>eudicotyledons</taxon>
        <taxon>Gunneridae</taxon>
        <taxon>Pentapetalae</taxon>
        <taxon>rosids</taxon>
        <taxon>fabids</taxon>
        <taxon>Fabales</taxon>
        <taxon>Fabaceae</taxon>
        <taxon>Papilionoideae</taxon>
        <taxon>50 kb inversion clade</taxon>
        <taxon>genistoids sensu lato</taxon>
        <taxon>core genistoids</taxon>
        <taxon>Genisteae</taxon>
        <taxon>Lupinus</taxon>
    </lineage>
</organism>
<dbReference type="PANTHER" id="PTHR33470:SF22">
    <property type="entry name" value="POLLEN OLE E 1 ALLERGEN AND EXTENSIN FAMILY PROTEIN"/>
    <property type="match status" value="1"/>
</dbReference>
<evidence type="ECO:0000256" key="2">
    <source>
        <dbReference type="SAM" id="MobiDB-lite"/>
    </source>
</evidence>